<proteinExistence type="predicted"/>
<feature type="binding site" evidence="3">
    <location>
        <position position="200"/>
    </location>
    <ligand>
        <name>a divalent metal cation</name>
        <dbReference type="ChEBI" id="CHEBI:60240"/>
        <label>1</label>
    </ligand>
</feature>
<feature type="binding site" evidence="3">
    <location>
        <position position="150"/>
    </location>
    <ligand>
        <name>a divalent metal cation</name>
        <dbReference type="ChEBI" id="CHEBI:60240"/>
        <label>2</label>
    </ligand>
</feature>
<keyword evidence="1 3" id="KW-0479">Metal-binding</keyword>
<dbReference type="PANTHER" id="PTHR46124:SF2">
    <property type="entry name" value="D-AMINOACYL-TRNA DEACYLASE"/>
    <property type="match status" value="1"/>
</dbReference>
<dbReference type="FunFam" id="3.20.20.140:FF:000005">
    <property type="entry name" value="TatD family hydrolase"/>
    <property type="match status" value="1"/>
</dbReference>
<comment type="caution">
    <text evidence="4">The sequence shown here is derived from an EMBL/GenBank/DDBJ whole genome shotgun (WGS) entry which is preliminary data.</text>
</comment>
<dbReference type="InterPro" id="IPR015991">
    <property type="entry name" value="TatD/YcfH-like"/>
</dbReference>
<evidence type="ECO:0000313" key="4">
    <source>
        <dbReference type="EMBL" id="TDT50557.1"/>
    </source>
</evidence>
<protein>
    <submittedName>
        <fullName evidence="4">TatD DNase family protein</fullName>
    </submittedName>
</protein>
<sequence>MIFDSHAHYDDEAFKDDREEVIDKIRRAGVEKVLNCGASLEGCYKTLELTEKYDFIYGAVGIHPEYPEAALENINKIGELLENKKIVAVGEIGLDYYYEPYDRELQLRAFREQMDLARSLDMPVVIHDREAHEDTLKVIKEFKGVRGVLHCYSGSPEFAKEVLKHDYYFGFTGVVTFKNAKKAVDTVSVLPIDRILVETDCPYMAPVPYRGKRNDSSYLVHIINRIAEIRGMDYETIKRITYENACQLFNIEK</sequence>
<evidence type="ECO:0000256" key="3">
    <source>
        <dbReference type="PIRSR" id="PIRSR005902-1"/>
    </source>
</evidence>
<dbReference type="PIRSF" id="PIRSF005902">
    <property type="entry name" value="DNase_TatD"/>
    <property type="match status" value="1"/>
</dbReference>
<evidence type="ECO:0000256" key="1">
    <source>
        <dbReference type="ARBA" id="ARBA00022723"/>
    </source>
</evidence>
<reference evidence="4 5" key="1">
    <citation type="submission" date="2019-03" db="EMBL/GenBank/DDBJ databases">
        <title>Genomic Encyclopedia of Type Strains, Phase IV (KMG-IV): sequencing the most valuable type-strain genomes for metagenomic binning, comparative biology and taxonomic classification.</title>
        <authorList>
            <person name="Goeker M."/>
        </authorList>
    </citation>
    <scope>NUCLEOTIDE SEQUENCE [LARGE SCALE GENOMIC DNA]</scope>
    <source>
        <strain evidence="4 5">DSM 24455</strain>
    </source>
</reference>
<feature type="binding site" evidence="3">
    <location>
        <position position="91"/>
    </location>
    <ligand>
        <name>a divalent metal cation</name>
        <dbReference type="ChEBI" id="CHEBI:60240"/>
        <label>1</label>
    </ligand>
</feature>
<dbReference type="PROSITE" id="PS01090">
    <property type="entry name" value="TATD_2"/>
    <property type="match status" value="1"/>
</dbReference>
<dbReference type="EMBL" id="SOAZ01000027">
    <property type="protein sequence ID" value="TDT50557.1"/>
    <property type="molecule type" value="Genomic_DNA"/>
</dbReference>
<name>A0A4R7K970_9CLOT</name>
<feature type="binding site" evidence="3">
    <location>
        <position position="8"/>
    </location>
    <ligand>
        <name>a divalent metal cation</name>
        <dbReference type="ChEBI" id="CHEBI:60240"/>
        <label>1</label>
    </ligand>
</feature>
<dbReference type="InterPro" id="IPR032466">
    <property type="entry name" value="Metal_Hydrolase"/>
</dbReference>
<dbReference type="NCBIfam" id="TIGR00010">
    <property type="entry name" value="YchF/TatD family DNA exonuclease"/>
    <property type="match status" value="1"/>
</dbReference>
<gene>
    <name evidence="4" type="ORF">EDD71_12720</name>
</gene>
<feature type="binding site" evidence="3">
    <location>
        <position position="6"/>
    </location>
    <ligand>
        <name>a divalent metal cation</name>
        <dbReference type="ChEBI" id="CHEBI:60240"/>
        <label>1</label>
    </ligand>
</feature>
<organism evidence="4 5">
    <name type="scientific">Fonticella tunisiensis</name>
    <dbReference type="NCBI Taxonomy" id="1096341"/>
    <lineage>
        <taxon>Bacteria</taxon>
        <taxon>Bacillati</taxon>
        <taxon>Bacillota</taxon>
        <taxon>Clostridia</taxon>
        <taxon>Eubacteriales</taxon>
        <taxon>Clostridiaceae</taxon>
        <taxon>Fonticella</taxon>
    </lineage>
</organism>
<dbReference type="CDD" id="cd01310">
    <property type="entry name" value="TatD_DNAse"/>
    <property type="match status" value="1"/>
</dbReference>
<dbReference type="Gene3D" id="3.20.20.140">
    <property type="entry name" value="Metal-dependent hydrolases"/>
    <property type="match status" value="1"/>
</dbReference>
<evidence type="ECO:0000256" key="2">
    <source>
        <dbReference type="ARBA" id="ARBA00022801"/>
    </source>
</evidence>
<dbReference type="OrthoDB" id="9810005at2"/>
<dbReference type="PROSITE" id="PS01091">
    <property type="entry name" value="TATD_3"/>
    <property type="match status" value="1"/>
</dbReference>
<dbReference type="PANTHER" id="PTHR46124">
    <property type="entry name" value="D-AMINOACYL-TRNA DEACYLASE"/>
    <property type="match status" value="1"/>
</dbReference>
<dbReference type="InterPro" id="IPR018228">
    <property type="entry name" value="DNase_TatD-rel_CS"/>
</dbReference>
<dbReference type="InterPro" id="IPR001130">
    <property type="entry name" value="TatD-like"/>
</dbReference>
<dbReference type="GO" id="GO:0046872">
    <property type="term" value="F:metal ion binding"/>
    <property type="evidence" value="ECO:0007669"/>
    <property type="project" value="UniProtKB-KW"/>
</dbReference>
<evidence type="ECO:0000313" key="5">
    <source>
        <dbReference type="Proteomes" id="UP000295325"/>
    </source>
</evidence>
<dbReference type="AlphaFoldDB" id="A0A4R7K970"/>
<dbReference type="GO" id="GO:0016788">
    <property type="term" value="F:hydrolase activity, acting on ester bonds"/>
    <property type="evidence" value="ECO:0007669"/>
    <property type="project" value="InterPro"/>
</dbReference>
<keyword evidence="5" id="KW-1185">Reference proteome</keyword>
<dbReference type="Pfam" id="PF01026">
    <property type="entry name" value="TatD_DNase"/>
    <property type="match status" value="1"/>
</dbReference>
<feature type="binding site" evidence="3">
    <location>
        <position position="127"/>
    </location>
    <ligand>
        <name>a divalent metal cation</name>
        <dbReference type="ChEBI" id="CHEBI:60240"/>
        <label>2</label>
    </ligand>
</feature>
<dbReference type="RefSeq" id="WP_133629095.1">
    <property type="nucleotide sequence ID" value="NZ_SOAZ01000027.1"/>
</dbReference>
<dbReference type="GO" id="GO:0004536">
    <property type="term" value="F:DNA nuclease activity"/>
    <property type="evidence" value="ECO:0007669"/>
    <property type="project" value="InterPro"/>
</dbReference>
<dbReference type="Proteomes" id="UP000295325">
    <property type="component" value="Unassembled WGS sequence"/>
</dbReference>
<dbReference type="SUPFAM" id="SSF51556">
    <property type="entry name" value="Metallo-dependent hydrolases"/>
    <property type="match status" value="1"/>
</dbReference>
<accession>A0A4R7K970</accession>
<keyword evidence="2" id="KW-0378">Hydrolase</keyword>